<evidence type="ECO:0000313" key="2">
    <source>
        <dbReference type="Proteomes" id="UP001196413"/>
    </source>
</evidence>
<organism evidence="1 2">
    <name type="scientific">Parelaphostrongylus tenuis</name>
    <name type="common">Meningeal worm</name>
    <dbReference type="NCBI Taxonomy" id="148309"/>
    <lineage>
        <taxon>Eukaryota</taxon>
        <taxon>Metazoa</taxon>
        <taxon>Ecdysozoa</taxon>
        <taxon>Nematoda</taxon>
        <taxon>Chromadorea</taxon>
        <taxon>Rhabditida</taxon>
        <taxon>Rhabditina</taxon>
        <taxon>Rhabditomorpha</taxon>
        <taxon>Strongyloidea</taxon>
        <taxon>Metastrongylidae</taxon>
        <taxon>Parelaphostrongylus</taxon>
    </lineage>
</organism>
<comment type="caution">
    <text evidence="1">The sequence shown here is derived from an EMBL/GenBank/DDBJ whole genome shotgun (WGS) entry which is preliminary data.</text>
</comment>
<dbReference type="EMBL" id="JAHQIW010006012">
    <property type="protein sequence ID" value="KAJ1367822.1"/>
    <property type="molecule type" value="Genomic_DNA"/>
</dbReference>
<reference evidence="1" key="1">
    <citation type="submission" date="2021-06" db="EMBL/GenBank/DDBJ databases">
        <title>Parelaphostrongylus tenuis whole genome reference sequence.</title>
        <authorList>
            <person name="Garwood T.J."/>
            <person name="Larsen P.A."/>
            <person name="Fountain-Jones N.M."/>
            <person name="Garbe J.R."/>
            <person name="Macchietto M.G."/>
            <person name="Kania S.A."/>
            <person name="Gerhold R.W."/>
            <person name="Richards J.E."/>
            <person name="Wolf T.M."/>
        </authorList>
    </citation>
    <scope>NUCLEOTIDE SEQUENCE</scope>
    <source>
        <strain evidence="1">MNPRO001-30</strain>
        <tissue evidence="1">Meninges</tissue>
    </source>
</reference>
<accession>A0AAD5WF41</accession>
<proteinExistence type="predicted"/>
<keyword evidence="2" id="KW-1185">Reference proteome</keyword>
<dbReference type="AlphaFoldDB" id="A0AAD5WF41"/>
<name>A0AAD5WF41_PARTN</name>
<evidence type="ECO:0000313" key="1">
    <source>
        <dbReference type="EMBL" id="KAJ1367822.1"/>
    </source>
</evidence>
<protein>
    <submittedName>
        <fullName evidence="1">Uncharacterized protein</fullName>
    </submittedName>
</protein>
<dbReference type="Proteomes" id="UP001196413">
    <property type="component" value="Unassembled WGS sequence"/>
</dbReference>
<sequence>MAFILSHIMQTLLISSLKSNMEHGKYNTWLAIIAVLQKEAAAFNVASSFSSLNNSSVRSPALKCS</sequence>
<gene>
    <name evidence="1" type="ORF">KIN20_028817</name>
</gene>